<dbReference type="AlphaFoldDB" id="A0A2W5B6L1"/>
<dbReference type="Pfam" id="PF12728">
    <property type="entry name" value="HTH_17"/>
    <property type="match status" value="1"/>
</dbReference>
<protein>
    <recommendedName>
        <fullName evidence="1">Helix-turn-helix domain-containing protein</fullName>
    </recommendedName>
</protein>
<dbReference type="EMBL" id="QFNY01000070">
    <property type="protein sequence ID" value="PZP01463.1"/>
    <property type="molecule type" value="Genomic_DNA"/>
</dbReference>
<feature type="domain" description="Helix-turn-helix" evidence="1">
    <location>
        <begin position="12"/>
        <end position="54"/>
    </location>
</feature>
<organism evidence="2 3">
    <name type="scientific">Corynebacterium urealyticum</name>
    <dbReference type="NCBI Taxonomy" id="43771"/>
    <lineage>
        <taxon>Bacteria</taxon>
        <taxon>Bacillati</taxon>
        <taxon>Actinomycetota</taxon>
        <taxon>Actinomycetes</taxon>
        <taxon>Mycobacteriales</taxon>
        <taxon>Corynebacteriaceae</taxon>
        <taxon>Corynebacterium</taxon>
    </lineage>
</organism>
<evidence type="ECO:0000313" key="2">
    <source>
        <dbReference type="EMBL" id="PZP01463.1"/>
    </source>
</evidence>
<evidence type="ECO:0000259" key="1">
    <source>
        <dbReference type="Pfam" id="PF12728"/>
    </source>
</evidence>
<dbReference type="InterPro" id="IPR041657">
    <property type="entry name" value="HTH_17"/>
</dbReference>
<evidence type="ECO:0000313" key="3">
    <source>
        <dbReference type="Proteomes" id="UP000249451"/>
    </source>
</evidence>
<name>A0A2W5B6L1_9CORY</name>
<accession>A0A2W5B6L1</accession>
<gene>
    <name evidence="2" type="ORF">DI609_04050</name>
</gene>
<reference evidence="2 3" key="1">
    <citation type="submission" date="2017-11" db="EMBL/GenBank/DDBJ databases">
        <title>Infants hospitalized years apart are colonized by the same room-sourced microbial strains.</title>
        <authorList>
            <person name="Brooks B."/>
            <person name="Olm M.R."/>
            <person name="Firek B.A."/>
            <person name="Baker R."/>
            <person name="Thomas B.C."/>
            <person name="Morowitz M.J."/>
            <person name="Banfield J.F."/>
        </authorList>
    </citation>
    <scope>NUCLEOTIDE SEQUENCE [LARGE SCALE GENOMIC DNA]</scope>
    <source>
        <strain evidence="2">S2_012_000_R3_87</strain>
    </source>
</reference>
<proteinExistence type="predicted"/>
<comment type="caution">
    <text evidence="2">The sequence shown here is derived from an EMBL/GenBank/DDBJ whole genome shotgun (WGS) entry which is preliminary data.</text>
</comment>
<sequence>MAVQPTIPAPVAARLLGMSKASVYRAIQEGTFPTPSSKVGGRYLIATRPLLDFLGMDTLPDWAHDDTDTPTPQSA</sequence>
<dbReference type="Proteomes" id="UP000249451">
    <property type="component" value="Unassembled WGS sequence"/>
</dbReference>